<keyword evidence="3" id="KW-1185">Reference proteome</keyword>
<evidence type="ECO:0000259" key="1">
    <source>
        <dbReference type="SMART" id="SM01321"/>
    </source>
</evidence>
<proteinExistence type="predicted"/>
<dbReference type="InterPro" id="IPR036515">
    <property type="entry name" value="Transposase_17_sf"/>
</dbReference>
<name>A0ABV7ZVZ2_9GAMM</name>
<organism evidence="2 3">
    <name type="scientific">Saccharospirillum mangrovi</name>
    <dbReference type="NCBI Taxonomy" id="2161747"/>
    <lineage>
        <taxon>Bacteria</taxon>
        <taxon>Pseudomonadati</taxon>
        <taxon>Pseudomonadota</taxon>
        <taxon>Gammaproteobacteria</taxon>
        <taxon>Oceanospirillales</taxon>
        <taxon>Saccharospirillaceae</taxon>
        <taxon>Saccharospirillum</taxon>
    </lineage>
</organism>
<dbReference type="Gene3D" id="3.30.70.1290">
    <property type="entry name" value="Transposase IS200-like"/>
    <property type="match status" value="1"/>
</dbReference>
<dbReference type="Pfam" id="PF01797">
    <property type="entry name" value="Y1_Tnp"/>
    <property type="match status" value="1"/>
</dbReference>
<dbReference type="PANTHER" id="PTHR36966:SF1">
    <property type="entry name" value="REP-ASSOCIATED TYROSINE TRANSPOSASE"/>
    <property type="match status" value="1"/>
</dbReference>
<accession>A0ABV7ZVZ2</accession>
<dbReference type="InterPro" id="IPR002686">
    <property type="entry name" value="Transposase_17"/>
</dbReference>
<dbReference type="EMBL" id="JBHRYR010000003">
    <property type="protein sequence ID" value="MFC3852723.1"/>
    <property type="molecule type" value="Genomic_DNA"/>
</dbReference>
<dbReference type="Proteomes" id="UP001595617">
    <property type="component" value="Unassembled WGS sequence"/>
</dbReference>
<reference evidence="3" key="1">
    <citation type="journal article" date="2019" name="Int. J. Syst. Evol. Microbiol.">
        <title>The Global Catalogue of Microorganisms (GCM) 10K type strain sequencing project: providing services to taxonomists for standard genome sequencing and annotation.</title>
        <authorList>
            <consortium name="The Broad Institute Genomics Platform"/>
            <consortium name="The Broad Institute Genome Sequencing Center for Infectious Disease"/>
            <person name="Wu L."/>
            <person name="Ma J."/>
        </authorList>
    </citation>
    <scope>NUCLEOTIDE SEQUENCE [LARGE SCALE GENOMIC DNA]</scope>
    <source>
        <strain evidence="3">IBRC 10765</strain>
    </source>
</reference>
<dbReference type="InterPro" id="IPR052715">
    <property type="entry name" value="RAYT_transposase"/>
</dbReference>
<feature type="domain" description="Transposase IS200-like" evidence="1">
    <location>
        <begin position="15"/>
        <end position="123"/>
    </location>
</feature>
<dbReference type="SMART" id="SM01321">
    <property type="entry name" value="Y1_Tnp"/>
    <property type="match status" value="1"/>
</dbReference>
<protein>
    <submittedName>
        <fullName evidence="2">Transposase</fullName>
    </submittedName>
</protein>
<evidence type="ECO:0000313" key="2">
    <source>
        <dbReference type="EMBL" id="MFC3852723.1"/>
    </source>
</evidence>
<dbReference type="NCBIfam" id="NF047646">
    <property type="entry name" value="REP_Tyr_transpos"/>
    <property type="match status" value="1"/>
</dbReference>
<dbReference type="SUPFAM" id="SSF143422">
    <property type="entry name" value="Transposase IS200-like"/>
    <property type="match status" value="1"/>
</dbReference>
<sequence>MQFHGRNLRKGRFSAPNYIYHVTATTKNRNPVFSDFYAARTIIQTLKQEDVLSSTLTLSFVVMPDHLHWLFVLQNGELSNIVRRVKSVTSKKLGVAIWQNGFYDHAIRAEEDLIGTARYIVANALRSKLVEQIGDYPHWDCIWL</sequence>
<gene>
    <name evidence="2" type="ORF">ACFOOG_07755</name>
</gene>
<dbReference type="RefSeq" id="WP_380695205.1">
    <property type="nucleotide sequence ID" value="NZ_JBHRYR010000003.1"/>
</dbReference>
<dbReference type="PANTHER" id="PTHR36966">
    <property type="entry name" value="REP-ASSOCIATED TYROSINE TRANSPOSASE"/>
    <property type="match status" value="1"/>
</dbReference>
<evidence type="ECO:0000313" key="3">
    <source>
        <dbReference type="Proteomes" id="UP001595617"/>
    </source>
</evidence>
<comment type="caution">
    <text evidence="2">The sequence shown here is derived from an EMBL/GenBank/DDBJ whole genome shotgun (WGS) entry which is preliminary data.</text>
</comment>